<dbReference type="EMBL" id="BSYO01000017">
    <property type="protein sequence ID" value="GMH16875.1"/>
    <property type="molecule type" value="Genomic_DNA"/>
</dbReference>
<feature type="region of interest" description="Disordered" evidence="1">
    <location>
        <begin position="71"/>
        <end position="158"/>
    </location>
</feature>
<evidence type="ECO:0000256" key="1">
    <source>
        <dbReference type="SAM" id="MobiDB-lite"/>
    </source>
</evidence>
<gene>
    <name evidence="2" type="ORF">Nepgr_018716</name>
</gene>
<evidence type="ECO:0000313" key="2">
    <source>
        <dbReference type="EMBL" id="GMH16875.1"/>
    </source>
</evidence>
<dbReference type="AlphaFoldDB" id="A0AAD3XUJ2"/>
<keyword evidence="3" id="KW-1185">Reference proteome</keyword>
<proteinExistence type="predicted"/>
<evidence type="ECO:0000313" key="3">
    <source>
        <dbReference type="Proteomes" id="UP001279734"/>
    </source>
</evidence>
<protein>
    <submittedName>
        <fullName evidence="2">Uncharacterized protein</fullName>
    </submittedName>
</protein>
<dbReference type="Proteomes" id="UP001279734">
    <property type="component" value="Unassembled WGS sequence"/>
</dbReference>
<comment type="caution">
    <text evidence="2">The sequence shown here is derived from an EMBL/GenBank/DDBJ whole genome shotgun (WGS) entry which is preliminary data.</text>
</comment>
<feature type="compositionally biased region" description="Basic and acidic residues" evidence="1">
    <location>
        <begin position="82"/>
        <end position="111"/>
    </location>
</feature>
<organism evidence="2 3">
    <name type="scientific">Nepenthes gracilis</name>
    <name type="common">Slender pitcher plant</name>
    <dbReference type="NCBI Taxonomy" id="150966"/>
    <lineage>
        <taxon>Eukaryota</taxon>
        <taxon>Viridiplantae</taxon>
        <taxon>Streptophyta</taxon>
        <taxon>Embryophyta</taxon>
        <taxon>Tracheophyta</taxon>
        <taxon>Spermatophyta</taxon>
        <taxon>Magnoliopsida</taxon>
        <taxon>eudicotyledons</taxon>
        <taxon>Gunneridae</taxon>
        <taxon>Pentapetalae</taxon>
        <taxon>Caryophyllales</taxon>
        <taxon>Nepenthaceae</taxon>
        <taxon>Nepenthes</taxon>
    </lineage>
</organism>
<name>A0AAD3XUJ2_NEPGR</name>
<feature type="compositionally biased region" description="Low complexity" evidence="1">
    <location>
        <begin position="129"/>
        <end position="144"/>
    </location>
</feature>
<sequence>MGRQHRPSHKPGKECTGLIPANGIIKATKSLFSNQHDQHPLWSPIHHQAPCSRINESNTASHRLINIAAATYKTAEDGTTMQDRDPAAIDPKALEEGGDSEQIKKNNRETNNRGSDPTGMGARSHTRQGTNRRTLRSRNSNGTTVRANKRVSNQRQRK</sequence>
<accession>A0AAD3XUJ2</accession>
<reference evidence="2" key="1">
    <citation type="submission" date="2023-05" db="EMBL/GenBank/DDBJ databases">
        <title>Nepenthes gracilis genome sequencing.</title>
        <authorList>
            <person name="Fukushima K."/>
        </authorList>
    </citation>
    <scope>NUCLEOTIDE SEQUENCE</scope>
    <source>
        <strain evidence="2">SING2019-196</strain>
    </source>
</reference>